<evidence type="ECO:0000259" key="6">
    <source>
        <dbReference type="Pfam" id="PF01266"/>
    </source>
</evidence>
<keyword evidence="2" id="KW-0285">Flavoprotein</keyword>
<keyword evidence="8" id="KW-1185">Reference proteome</keyword>
<proteinExistence type="predicted"/>
<reference evidence="7 8" key="1">
    <citation type="submission" date="2020-08" db="EMBL/GenBank/DDBJ databases">
        <title>novel species in genus Nocardioides.</title>
        <authorList>
            <person name="Zhang G."/>
        </authorList>
    </citation>
    <scope>NUCLEOTIDE SEQUENCE [LARGE SCALE GENOMIC DNA]</scope>
    <source>
        <strain evidence="7 8">SC8A-24</strain>
    </source>
</reference>
<dbReference type="Gene3D" id="3.30.9.10">
    <property type="entry name" value="D-Amino Acid Oxidase, subunit A, domain 2"/>
    <property type="match status" value="1"/>
</dbReference>
<feature type="domain" description="FAD dependent oxidoreductase" evidence="6">
    <location>
        <begin position="44"/>
        <end position="414"/>
    </location>
</feature>
<dbReference type="InterPro" id="IPR045170">
    <property type="entry name" value="MTOX"/>
</dbReference>
<dbReference type="InterPro" id="IPR036188">
    <property type="entry name" value="FAD/NAD-bd_sf"/>
</dbReference>
<evidence type="ECO:0000256" key="4">
    <source>
        <dbReference type="ARBA" id="ARBA00023002"/>
    </source>
</evidence>
<organism evidence="7 8">
    <name type="scientific">Nocardioides deserti</name>
    <dbReference type="NCBI Taxonomy" id="1588644"/>
    <lineage>
        <taxon>Bacteria</taxon>
        <taxon>Bacillati</taxon>
        <taxon>Actinomycetota</taxon>
        <taxon>Actinomycetes</taxon>
        <taxon>Propionibacteriales</taxon>
        <taxon>Nocardioidaceae</taxon>
        <taxon>Nocardioides</taxon>
    </lineage>
</organism>
<evidence type="ECO:0000313" key="7">
    <source>
        <dbReference type="EMBL" id="MBC2960101.1"/>
    </source>
</evidence>
<dbReference type="Gene3D" id="3.50.50.60">
    <property type="entry name" value="FAD/NAD(P)-binding domain"/>
    <property type="match status" value="1"/>
</dbReference>
<evidence type="ECO:0000256" key="3">
    <source>
        <dbReference type="ARBA" id="ARBA00022827"/>
    </source>
</evidence>
<dbReference type="PANTHER" id="PTHR10961:SF10">
    <property type="entry name" value="FAD DEPENDENT OXIDOREDUCTASE DOMAIN-CONTAINING PROTEIN"/>
    <property type="match status" value="1"/>
</dbReference>
<dbReference type="Pfam" id="PF01266">
    <property type="entry name" value="DAO"/>
    <property type="match status" value="1"/>
</dbReference>
<sequence>MSGTATVPGRRRRPRWRASAPLHPGDAVPDDHPPLAGRPDQPYDLAVVGAGPLGSATARHAAESGVRVLVVGPDEPGDPATHEGTWAGYYDQGRLCHVLEVPLVTSMLAMRSRRRFADLAARTGIDFLTPTHSVTVLPGGDGAGPSLWFDRELLARNAVDLGVEVDHLDEEQLAAAYPSLTFEPGHGALRERDAAILNPRALVRAELAAAVAAGAELVRDEVVGTERVGDAVRLSTRGGRTALADRVVLATGAATNATGLLDRPLVTPTYGATVVLTEVAGPDAVDMPTMMMMKVRDGERLYGGIVMAPVQYPDGRWYLKTSGDSLLRHPLHNREEIAAWTRTGGDQADLAETRALLDELLPELEVLSMRTRPCLVCATPSDRPYIDWADDRTVVVVEGERGAMAADEIGRLAAGLALTGRWSDPLPHEVFAAAWAEPVPA</sequence>
<evidence type="ECO:0000256" key="1">
    <source>
        <dbReference type="ARBA" id="ARBA00001974"/>
    </source>
</evidence>
<evidence type="ECO:0000313" key="8">
    <source>
        <dbReference type="Proteomes" id="UP000604001"/>
    </source>
</evidence>
<dbReference type="Proteomes" id="UP000604001">
    <property type="component" value="Unassembled WGS sequence"/>
</dbReference>
<keyword evidence="3" id="KW-0274">FAD</keyword>
<dbReference type="EMBL" id="JACMYC010000003">
    <property type="protein sequence ID" value="MBC2960101.1"/>
    <property type="molecule type" value="Genomic_DNA"/>
</dbReference>
<dbReference type="PANTHER" id="PTHR10961">
    <property type="entry name" value="PEROXISOMAL SARCOSINE OXIDASE"/>
    <property type="match status" value="1"/>
</dbReference>
<evidence type="ECO:0000256" key="2">
    <source>
        <dbReference type="ARBA" id="ARBA00022630"/>
    </source>
</evidence>
<dbReference type="InterPro" id="IPR006076">
    <property type="entry name" value="FAD-dep_OxRdtase"/>
</dbReference>
<dbReference type="SUPFAM" id="SSF51905">
    <property type="entry name" value="FAD/NAD(P)-binding domain"/>
    <property type="match status" value="1"/>
</dbReference>
<name>A0ABR6U8C7_9ACTN</name>
<comment type="caution">
    <text evidence="7">The sequence shown here is derived from an EMBL/GenBank/DDBJ whole genome shotgun (WGS) entry which is preliminary data.</text>
</comment>
<protein>
    <submittedName>
        <fullName evidence="7">FAD-binding oxidoreductase</fullName>
    </submittedName>
</protein>
<gene>
    <name evidence="7" type="ORF">H7344_07305</name>
</gene>
<feature type="region of interest" description="Disordered" evidence="5">
    <location>
        <begin position="1"/>
        <end position="42"/>
    </location>
</feature>
<accession>A0ABR6U8C7</accession>
<evidence type="ECO:0000256" key="5">
    <source>
        <dbReference type="SAM" id="MobiDB-lite"/>
    </source>
</evidence>
<keyword evidence="4" id="KW-0560">Oxidoreductase</keyword>
<comment type="cofactor">
    <cofactor evidence="1">
        <name>FAD</name>
        <dbReference type="ChEBI" id="CHEBI:57692"/>
    </cofactor>
</comment>